<evidence type="ECO:0000313" key="2">
    <source>
        <dbReference type="Proteomes" id="UP001589854"/>
    </source>
</evidence>
<gene>
    <name evidence="1" type="ORF">ACFFIX_09480</name>
</gene>
<reference evidence="1 2" key="1">
    <citation type="submission" date="2024-09" db="EMBL/GenBank/DDBJ databases">
        <authorList>
            <person name="Sun Q."/>
            <person name="Mori K."/>
        </authorList>
    </citation>
    <scope>NUCLEOTIDE SEQUENCE [LARGE SCALE GENOMIC DNA]</scope>
    <source>
        <strain evidence="1 2">CCM 7228</strain>
    </source>
</reference>
<sequence>MLKTCLHGQDVIITSKKRMSTESFNRACSLLLRVNKEILKIEKDTPILIQDTSLNSIIIERLSTETFTLQLQCELKREHVFIV</sequence>
<name>A0ABV6GE73_9BACI</name>
<accession>A0ABV6GE73</accession>
<dbReference type="RefSeq" id="WP_378933014.1">
    <property type="nucleotide sequence ID" value="NZ_JBHLVO010000005.1"/>
</dbReference>
<proteinExistence type="predicted"/>
<keyword evidence="2" id="KW-1185">Reference proteome</keyword>
<organism evidence="1 2">
    <name type="scientific">Metabacillus herbersteinensis</name>
    <dbReference type="NCBI Taxonomy" id="283816"/>
    <lineage>
        <taxon>Bacteria</taxon>
        <taxon>Bacillati</taxon>
        <taxon>Bacillota</taxon>
        <taxon>Bacilli</taxon>
        <taxon>Bacillales</taxon>
        <taxon>Bacillaceae</taxon>
        <taxon>Metabacillus</taxon>
    </lineage>
</organism>
<dbReference type="EMBL" id="JBHLVO010000005">
    <property type="protein sequence ID" value="MFC0271686.1"/>
    <property type="molecule type" value="Genomic_DNA"/>
</dbReference>
<protein>
    <submittedName>
        <fullName evidence="1">Uncharacterized protein</fullName>
    </submittedName>
</protein>
<dbReference type="Proteomes" id="UP001589854">
    <property type="component" value="Unassembled WGS sequence"/>
</dbReference>
<evidence type="ECO:0000313" key="1">
    <source>
        <dbReference type="EMBL" id="MFC0271686.1"/>
    </source>
</evidence>
<comment type="caution">
    <text evidence="1">The sequence shown here is derived from an EMBL/GenBank/DDBJ whole genome shotgun (WGS) entry which is preliminary data.</text>
</comment>